<evidence type="ECO:0000313" key="2">
    <source>
        <dbReference type="EMBL" id="AGF47243.1"/>
    </source>
</evidence>
<proteinExistence type="predicted"/>
<gene>
    <name evidence="2" type="ORF">CDSE_0136</name>
</gene>
<feature type="region of interest" description="Disordered" evidence="1">
    <location>
        <begin position="53"/>
        <end position="82"/>
    </location>
</feature>
<dbReference type="STRING" id="1208919.CDSE_0136"/>
<accession>M1L3E3</accession>
<dbReference type="EMBL" id="CP003803">
    <property type="protein sequence ID" value="AGF47243.1"/>
    <property type="molecule type" value="Genomic_DNA"/>
</dbReference>
<name>M1L3E3_9PROT</name>
<dbReference type="HOGENOM" id="CLU_136025_0_2_4"/>
<dbReference type="KEGG" id="kde:CDSE_0136"/>
<dbReference type="InterPro" id="IPR013429">
    <property type="entry name" value="Regulatory_FmdB_Zinc_ribbon"/>
</dbReference>
<sequence length="82" mass="9178">MCGHSNEVLQKMNEDPIKNCPNCGKNSYLKQVTAPNFQLKGTGWYVTDFKNEKNNKSSIKEEVKANEGIATPKETPTKTTDD</sequence>
<dbReference type="PATRIC" id="fig|1208919.3.peg.688"/>
<dbReference type="Proteomes" id="UP000011547">
    <property type="component" value="Chromosome"/>
</dbReference>
<dbReference type="NCBIfam" id="TIGR02605">
    <property type="entry name" value="CxxC_CxxC_SSSS"/>
    <property type="match status" value="1"/>
</dbReference>
<feature type="compositionally biased region" description="Basic and acidic residues" evidence="1">
    <location>
        <begin position="53"/>
        <end position="65"/>
    </location>
</feature>
<keyword evidence="3" id="KW-1185">Reference proteome</keyword>
<reference evidence="2 3" key="1">
    <citation type="journal article" date="2013" name="Genome Biol. Evol.">
        <title>Genome evolution and phylogenomic analysis of candidatus kinetoplastibacterium, the betaproteobacterial endosymbionts of strigomonas and angomonas.</title>
        <authorList>
            <person name="Alves J.M."/>
            <person name="Serrano M.G."/>
            <person name="Maia da Silva F."/>
            <person name="Voegtly L.J."/>
            <person name="Matveyev A.V."/>
            <person name="Teixeira M.M."/>
            <person name="Camargo E.P."/>
            <person name="Buck G.A."/>
        </authorList>
    </citation>
    <scope>NUCLEOTIDE SEQUENCE [LARGE SCALE GENOMIC DNA]</scope>
    <source>
        <strain evidence="2 3">TCC079E</strain>
    </source>
</reference>
<protein>
    <submittedName>
        <fullName evidence="2">FmdB family regulatory protein</fullName>
    </submittedName>
</protein>
<dbReference type="eggNOG" id="COG2331">
    <property type="taxonomic scope" value="Bacteria"/>
</dbReference>
<organism evidence="2 3">
    <name type="scientific">Candidatus Kinetoplastidibacterium desouzai TCC079E</name>
    <dbReference type="NCBI Taxonomy" id="1208919"/>
    <lineage>
        <taxon>Bacteria</taxon>
        <taxon>Pseudomonadati</taxon>
        <taxon>Pseudomonadota</taxon>
        <taxon>Betaproteobacteria</taxon>
        <taxon>Candidatus Kinetoplastidibacterium</taxon>
    </lineage>
</organism>
<evidence type="ECO:0000256" key="1">
    <source>
        <dbReference type="SAM" id="MobiDB-lite"/>
    </source>
</evidence>
<dbReference type="AlphaFoldDB" id="M1L3E3"/>
<evidence type="ECO:0000313" key="3">
    <source>
        <dbReference type="Proteomes" id="UP000011547"/>
    </source>
</evidence>